<dbReference type="OrthoDB" id="1357022at2759"/>
<proteinExistence type="predicted"/>
<feature type="domain" description="APAF-1 helical" evidence="3">
    <location>
        <begin position="67"/>
        <end position="181"/>
    </location>
</feature>
<evidence type="ECO:0000256" key="2">
    <source>
        <dbReference type="SAM" id="MobiDB-lite"/>
    </source>
</evidence>
<feature type="region of interest" description="Disordered" evidence="2">
    <location>
        <begin position="881"/>
        <end position="906"/>
    </location>
</feature>
<dbReference type="InParanoid" id="A0A7R8YXE2"/>
<evidence type="ECO:0000313" key="4">
    <source>
        <dbReference type="EMBL" id="CAD7089333.1"/>
    </source>
</evidence>
<dbReference type="Gene3D" id="2.130.10.10">
    <property type="entry name" value="YVTN repeat-like/Quinoprotein amine dehydrogenase"/>
    <property type="match status" value="2"/>
</dbReference>
<dbReference type="PANTHER" id="PTHR22845:SF5">
    <property type="entry name" value="APOPTOTIC PROTEASE-ACTIVATING FACTOR 1"/>
    <property type="match status" value="1"/>
</dbReference>
<dbReference type="EMBL" id="LR899012">
    <property type="protein sequence ID" value="CAD7089333.1"/>
    <property type="molecule type" value="Genomic_DNA"/>
</dbReference>
<dbReference type="InterPro" id="IPR036388">
    <property type="entry name" value="WH-like_DNA-bd_sf"/>
</dbReference>
<evidence type="ECO:0000259" key="3">
    <source>
        <dbReference type="Pfam" id="PF17908"/>
    </source>
</evidence>
<accession>A0A7R8YXE2</accession>
<dbReference type="FunCoup" id="A0A7R8YXE2">
    <property type="interactions" value="12"/>
</dbReference>
<protein>
    <recommendedName>
        <fullName evidence="3">APAF-1 helical domain-containing protein</fullName>
    </recommendedName>
</protein>
<dbReference type="InterPro" id="IPR036322">
    <property type="entry name" value="WD40_repeat_dom_sf"/>
</dbReference>
<evidence type="ECO:0000313" key="5">
    <source>
        <dbReference type="Proteomes" id="UP000594454"/>
    </source>
</evidence>
<dbReference type="Pfam" id="PF17908">
    <property type="entry name" value="APAF1_C"/>
    <property type="match status" value="1"/>
</dbReference>
<dbReference type="SUPFAM" id="SSF50978">
    <property type="entry name" value="WD40 repeat-like"/>
    <property type="match status" value="1"/>
</dbReference>
<keyword evidence="5" id="KW-1185">Reference proteome</keyword>
<dbReference type="PANTHER" id="PTHR22845">
    <property type="entry name" value="APOPTOTIC PROTEASE-ACTIVATING FACTOR 1"/>
    <property type="match status" value="1"/>
</dbReference>
<sequence length="993" mass="115361">MYKVLANYWDKTEHETDLLIKKFDRYSLVTKVHISDTSTTAIVIHILYYNYLQNCVKNDRVLLNQTLVDSYQIEFALNNRTDINLSIADDHYFYYYIGYHLKEAEMLHLFPKLYLDLGFLGQKLRYTGLPNTIGDLKYFRDEITRRIPGKEDFIDELHEFLPNIEEMLFKSEDTYLLQYTLMTHGILHEEAMRQACAFPHHAWFSDSDHFHRRRQIVPLRDNPKLVKLVEPNTCLVALENHAILVADLSLNYSHKPTYFTDHQSAIQQIVIFTENYFLSFDADRNIRVWCIQKERHESISRRESLRFVVNQIDYSTCMKVRPKNSVQLINGFIQAFYIEKDIEGNILLHTALSDGAVRIQKWNSNRQRFEAEMYPPLSTNIKNIKFLVLLHHLYVILTKDGRLRIFNSRDGSQCRYNFEFPDNLRNPIGLHHYYIHPSVVVLVFVFASRSFQIRFPIDVDGNVLEGAMERVYEINDDERITCSAMSDDDNYLILGTKQGILVIDLRDRSEVLRNSISDHITCVDIFSLDDDIYKYIIISGSKGERLLNIFGLKLNGNDTLTWANSIGTFLNECKLNLRFEPTAWLIGKQLFDVALGEKRAVVAVDSKNRIHHLLDEKWSMMLPADQKNKITAVKAFGVDFYFGCQNGVVCDSHENDFDTELEEPIRFLEVFGSDFWIVSTENESLIKRGDKIRRFRFPVHKCYLLDDKYLLMVEKHSSVRLCNAFGEFEARECSLNSDEFAAADFKENILVIAGQPYNIYKYDIYIDSNGNPNYKEQQCSCRADGREEVEGRITAIEISSDADLCAVGFNTGMIEIRKLRTWQLIQQLESHRSSIYDLKFSPWSSDSLPIVLASTSEQICFWNITHVVNNPLEILNNSGRHSSRFTSRKDKRRSVESGTNSNRNSVGYDVTDMPIMNLNFWANKRGCKDKQELLACIKFAGNKAEKVYPNKDFTEFVTIDDEGEIYFLKAKELIDTNGCETDAFNDFNGNVQI</sequence>
<dbReference type="Proteomes" id="UP000594454">
    <property type="component" value="Chromosome 4"/>
</dbReference>
<name>A0A7R8YXE2_HERIL</name>
<gene>
    <name evidence="4" type="ORF">HERILL_LOCUS11888</name>
</gene>
<dbReference type="Gene3D" id="1.25.40.370">
    <property type="match status" value="1"/>
</dbReference>
<dbReference type="InterPro" id="IPR041452">
    <property type="entry name" value="APAF1_C"/>
</dbReference>
<organism evidence="4 5">
    <name type="scientific">Hermetia illucens</name>
    <name type="common">Black soldier fly</name>
    <dbReference type="NCBI Taxonomy" id="343691"/>
    <lineage>
        <taxon>Eukaryota</taxon>
        <taxon>Metazoa</taxon>
        <taxon>Ecdysozoa</taxon>
        <taxon>Arthropoda</taxon>
        <taxon>Hexapoda</taxon>
        <taxon>Insecta</taxon>
        <taxon>Pterygota</taxon>
        <taxon>Neoptera</taxon>
        <taxon>Endopterygota</taxon>
        <taxon>Diptera</taxon>
        <taxon>Brachycera</taxon>
        <taxon>Stratiomyomorpha</taxon>
        <taxon>Stratiomyidae</taxon>
        <taxon>Hermetiinae</taxon>
        <taxon>Hermetia</taxon>
    </lineage>
</organism>
<dbReference type="InterPro" id="IPR001680">
    <property type="entry name" value="WD40_rpt"/>
</dbReference>
<evidence type="ECO:0000256" key="1">
    <source>
        <dbReference type="ARBA" id="ARBA00022737"/>
    </source>
</evidence>
<dbReference type="InterPro" id="IPR015943">
    <property type="entry name" value="WD40/YVTN_repeat-like_dom_sf"/>
</dbReference>
<feature type="compositionally biased region" description="Polar residues" evidence="2">
    <location>
        <begin position="896"/>
        <end position="905"/>
    </location>
</feature>
<dbReference type="AlphaFoldDB" id="A0A7R8YXE2"/>
<keyword evidence="1" id="KW-0677">Repeat</keyword>
<reference evidence="4 5" key="1">
    <citation type="submission" date="2020-11" db="EMBL/GenBank/DDBJ databases">
        <authorList>
            <person name="Wallbank WR R."/>
            <person name="Pardo Diaz C."/>
            <person name="Kozak K."/>
            <person name="Martin S."/>
            <person name="Jiggins C."/>
            <person name="Moest M."/>
            <person name="Warren A I."/>
            <person name="Generalovic N T."/>
            <person name="Byers J.R.P. K."/>
            <person name="Montejo-Kovacevich G."/>
            <person name="Yen C E."/>
        </authorList>
    </citation>
    <scope>NUCLEOTIDE SEQUENCE [LARGE SCALE GENOMIC DNA]</scope>
</reference>
<dbReference type="SMART" id="SM00320">
    <property type="entry name" value="WD40"/>
    <property type="match status" value="4"/>
</dbReference>
<dbReference type="Gene3D" id="1.10.10.10">
    <property type="entry name" value="Winged helix-like DNA-binding domain superfamily/Winged helix DNA-binding domain"/>
    <property type="match status" value="1"/>
</dbReference>
<dbReference type="GO" id="GO:0005829">
    <property type="term" value="C:cytosol"/>
    <property type="evidence" value="ECO:0007669"/>
    <property type="project" value="UniProtKB-ARBA"/>
</dbReference>